<evidence type="ECO:0000256" key="2">
    <source>
        <dbReference type="SAM" id="MobiDB-lite"/>
    </source>
</evidence>
<feature type="domain" description="Pyridoxamine 5'-phosphate oxidase N-terminal" evidence="3">
    <location>
        <begin position="27"/>
        <end position="149"/>
    </location>
</feature>
<protein>
    <submittedName>
        <fullName evidence="4">Pyridoxamine 5'-phosphate oxidase family protein</fullName>
    </submittedName>
</protein>
<feature type="region of interest" description="Disordered" evidence="2">
    <location>
        <begin position="1"/>
        <end position="23"/>
    </location>
</feature>
<dbReference type="RefSeq" id="WP_168001934.1">
    <property type="nucleotide sequence ID" value="NZ_JAATEO010000017.1"/>
</dbReference>
<keyword evidence="5" id="KW-1185">Reference proteome</keyword>
<dbReference type="InterPro" id="IPR052019">
    <property type="entry name" value="F420H2_bilvrd_red/Heme_oxyg"/>
</dbReference>
<dbReference type="SUPFAM" id="SSF50475">
    <property type="entry name" value="FMN-binding split barrel"/>
    <property type="match status" value="1"/>
</dbReference>
<proteinExistence type="predicted"/>
<dbReference type="PANTHER" id="PTHR35176">
    <property type="entry name" value="HEME OXYGENASE HI_0854-RELATED"/>
    <property type="match status" value="1"/>
</dbReference>
<reference evidence="4 5" key="1">
    <citation type="submission" date="2020-03" db="EMBL/GenBank/DDBJ databases">
        <title>WGS of actinomycetes isolated from Thailand.</title>
        <authorList>
            <person name="Thawai C."/>
        </authorList>
    </citation>
    <scope>NUCLEOTIDE SEQUENCE [LARGE SCALE GENOMIC DNA]</scope>
    <source>
        <strain evidence="4 5">HSS6-12</strain>
    </source>
</reference>
<dbReference type="InterPro" id="IPR011576">
    <property type="entry name" value="Pyridox_Oxase_N"/>
</dbReference>
<evidence type="ECO:0000259" key="3">
    <source>
        <dbReference type="Pfam" id="PF01243"/>
    </source>
</evidence>
<dbReference type="Pfam" id="PF01243">
    <property type="entry name" value="PNPOx_N"/>
    <property type="match status" value="1"/>
</dbReference>
<dbReference type="Gene3D" id="2.30.110.10">
    <property type="entry name" value="Electron Transport, Fmn-binding Protein, Chain A"/>
    <property type="match status" value="1"/>
</dbReference>
<keyword evidence="1" id="KW-0560">Oxidoreductase</keyword>
<dbReference type="InterPro" id="IPR012349">
    <property type="entry name" value="Split_barrel_FMN-bd"/>
</dbReference>
<dbReference type="PANTHER" id="PTHR35176:SF4">
    <property type="entry name" value="PYRIDOXAMINE 5'-PHOSPHATE OXIDASE-RELATED FMN-BINDING"/>
    <property type="match status" value="1"/>
</dbReference>
<organism evidence="4 5">
    <name type="scientific">Micromonospora thermarum</name>
    <dbReference type="NCBI Taxonomy" id="2720024"/>
    <lineage>
        <taxon>Bacteria</taxon>
        <taxon>Bacillati</taxon>
        <taxon>Actinomycetota</taxon>
        <taxon>Actinomycetes</taxon>
        <taxon>Micromonosporales</taxon>
        <taxon>Micromonosporaceae</taxon>
        <taxon>Micromonospora</taxon>
    </lineage>
</organism>
<evidence type="ECO:0000256" key="1">
    <source>
        <dbReference type="ARBA" id="ARBA00023002"/>
    </source>
</evidence>
<gene>
    <name evidence="4" type="ORF">HCJ94_16620</name>
</gene>
<accession>A0ABX0ZCG1</accession>
<sequence>MVDRDPVAEPSFASEGSTPTPWSRAHERLAEAGEFYLSTVRPDGRPHAVPLLGMWLDGAMYFCSSESAQKVRNLAANPRCVLTAAGPDLDLSVEGSASRVTDKETLQRVAEGYGTKHGWPVTVVDGGLDGDGIGPAPYLVYEVTPSKVIGMDKESGFSVTRWRFD</sequence>
<comment type="caution">
    <text evidence="4">The sequence shown here is derived from an EMBL/GenBank/DDBJ whole genome shotgun (WGS) entry which is preliminary data.</text>
</comment>
<evidence type="ECO:0000313" key="5">
    <source>
        <dbReference type="Proteomes" id="UP000783871"/>
    </source>
</evidence>
<name>A0ABX0ZCG1_9ACTN</name>
<evidence type="ECO:0000313" key="4">
    <source>
        <dbReference type="EMBL" id="NJP33560.1"/>
    </source>
</evidence>
<dbReference type="EMBL" id="JAATEO010000017">
    <property type="protein sequence ID" value="NJP33560.1"/>
    <property type="molecule type" value="Genomic_DNA"/>
</dbReference>
<dbReference type="Proteomes" id="UP000783871">
    <property type="component" value="Unassembled WGS sequence"/>
</dbReference>